<dbReference type="CDD" id="cd02947">
    <property type="entry name" value="TRX_family"/>
    <property type="match status" value="1"/>
</dbReference>
<dbReference type="GO" id="GO:0015035">
    <property type="term" value="F:protein-disulfide reductase activity"/>
    <property type="evidence" value="ECO:0007669"/>
    <property type="project" value="UniProtKB-UniRule"/>
</dbReference>
<keyword evidence="2" id="KW-0813">Transport</keyword>
<dbReference type="Pfam" id="PF00085">
    <property type="entry name" value="Thioredoxin"/>
    <property type="match status" value="1"/>
</dbReference>
<evidence type="ECO:0000256" key="2">
    <source>
        <dbReference type="ARBA" id="ARBA00022448"/>
    </source>
</evidence>
<name>A0A3G9GFZ7_9NEIS</name>
<evidence type="ECO:0000256" key="6">
    <source>
        <dbReference type="NCBIfam" id="TIGR01068"/>
    </source>
</evidence>
<dbReference type="PRINTS" id="PR00421">
    <property type="entry name" value="THIOREDOXIN"/>
</dbReference>
<dbReference type="STRING" id="332411.VI06_17780"/>
<reference evidence="9" key="3">
    <citation type="journal article" date="2017" name="Plant Physiol. Biochem.">
        <title>Differential oxidative and antioxidative response of duckweed Lemna minor toward plant growth promoting/inhibiting bacteria.</title>
        <authorList>
            <person name="Ishizawa H."/>
            <person name="Kuroda M."/>
            <person name="Morikawa M."/>
            <person name="Ike M."/>
        </authorList>
    </citation>
    <scope>NUCLEOTIDE SEQUENCE [LARGE SCALE GENOMIC DNA]</scope>
    <source>
        <strain evidence="9">H3</strain>
    </source>
</reference>
<dbReference type="AlphaFoldDB" id="A0A3G9GFZ7"/>
<evidence type="ECO:0000313" key="8">
    <source>
        <dbReference type="EMBL" id="BBF86800.1"/>
    </source>
</evidence>
<dbReference type="KEGG" id="amah:DLM_3208"/>
<protein>
    <recommendedName>
        <fullName evidence="6">Thioredoxin</fullName>
    </recommendedName>
</protein>
<sequence>MPVTGKERSMATINITGSSFNETVDKGGIVILDFWAEWCGPCKMFGPTFDAAALKHPDIVFGKINTEEEQELAGHFQIRSIPTLMALKDGIIVFNQAGAMMPAQLEELIKALRDLDMEKVKADIAAQEE</sequence>
<dbReference type="PROSITE" id="PS51352">
    <property type="entry name" value="THIOREDOXIN_2"/>
    <property type="match status" value="1"/>
</dbReference>
<dbReference type="NCBIfam" id="TIGR01068">
    <property type="entry name" value="thioredoxin"/>
    <property type="match status" value="1"/>
</dbReference>
<proteinExistence type="inferred from homology"/>
<dbReference type="InterPro" id="IPR017937">
    <property type="entry name" value="Thioredoxin_CS"/>
</dbReference>
<keyword evidence="3" id="KW-0249">Electron transport</keyword>
<comment type="similarity">
    <text evidence="1">Belongs to the thioredoxin family.</text>
</comment>
<dbReference type="Proteomes" id="UP000198290">
    <property type="component" value="Chromosome"/>
</dbReference>
<keyword evidence="9" id="KW-1185">Reference proteome</keyword>
<evidence type="ECO:0000256" key="3">
    <source>
        <dbReference type="ARBA" id="ARBA00022982"/>
    </source>
</evidence>
<evidence type="ECO:0000256" key="5">
    <source>
        <dbReference type="ARBA" id="ARBA00023284"/>
    </source>
</evidence>
<dbReference type="Gene3D" id="3.40.30.10">
    <property type="entry name" value="Glutaredoxin"/>
    <property type="match status" value="1"/>
</dbReference>
<dbReference type="PANTHER" id="PTHR45663">
    <property type="entry name" value="GEO12009P1"/>
    <property type="match status" value="1"/>
</dbReference>
<reference evidence="8 9" key="2">
    <citation type="journal article" date="2017" name="Genome Announc.">
        <title>Draft genome sequence of Aquitalea magnusonii strain H3, a plant growth-promoting bacterium of duckweed Lemna minor.</title>
        <authorList>
            <person name="Ishizawa H."/>
            <person name="Kuroda M."/>
            <person name="Ike M."/>
        </authorList>
    </citation>
    <scope>NUCLEOTIDE SEQUENCE [LARGE SCALE GENOMIC DNA]</scope>
    <source>
        <strain evidence="8 9">H3</strain>
    </source>
</reference>
<dbReference type="PROSITE" id="PS00194">
    <property type="entry name" value="THIOREDOXIN_1"/>
    <property type="match status" value="1"/>
</dbReference>
<dbReference type="PANTHER" id="PTHR45663:SF40">
    <property type="entry name" value="THIOREDOXIN 2"/>
    <property type="match status" value="1"/>
</dbReference>
<dbReference type="InterPro" id="IPR013766">
    <property type="entry name" value="Thioredoxin_domain"/>
</dbReference>
<evidence type="ECO:0000313" key="9">
    <source>
        <dbReference type="Proteomes" id="UP000198290"/>
    </source>
</evidence>
<evidence type="ECO:0000256" key="1">
    <source>
        <dbReference type="ARBA" id="ARBA00008987"/>
    </source>
</evidence>
<accession>A0A3G9GFZ7</accession>
<keyword evidence="4" id="KW-1015">Disulfide bond</keyword>
<organism evidence="8 9">
    <name type="scientific">Aquitalea magnusonii</name>
    <dbReference type="NCBI Taxonomy" id="332411"/>
    <lineage>
        <taxon>Bacteria</taxon>
        <taxon>Pseudomonadati</taxon>
        <taxon>Pseudomonadota</taxon>
        <taxon>Betaproteobacteria</taxon>
        <taxon>Neisseriales</taxon>
        <taxon>Chromobacteriaceae</taxon>
        <taxon>Aquitalea</taxon>
    </lineage>
</organism>
<dbReference type="InterPro" id="IPR036249">
    <property type="entry name" value="Thioredoxin-like_sf"/>
</dbReference>
<gene>
    <name evidence="8" type="ORF">DLM_3208</name>
</gene>
<dbReference type="SUPFAM" id="SSF52833">
    <property type="entry name" value="Thioredoxin-like"/>
    <property type="match status" value="1"/>
</dbReference>
<keyword evidence="5" id="KW-0676">Redox-active center</keyword>
<dbReference type="EMBL" id="AP018823">
    <property type="protein sequence ID" value="BBF86800.1"/>
    <property type="molecule type" value="Genomic_DNA"/>
</dbReference>
<dbReference type="InterPro" id="IPR005746">
    <property type="entry name" value="Thioredoxin"/>
</dbReference>
<reference evidence="9" key="1">
    <citation type="journal article" date="2017" name="Biotechnol. Biofuels">
        <title>Evaluation of environmental bacterial communities as a factor affecting the growth of duckweed Lemna minor.</title>
        <authorList>
            <person name="Ishizawa H."/>
            <person name="Kuroda M."/>
            <person name="Morikawa M."/>
            <person name="Ike M."/>
        </authorList>
    </citation>
    <scope>NUCLEOTIDE SEQUENCE [LARGE SCALE GENOMIC DNA]</scope>
    <source>
        <strain evidence="9">H3</strain>
    </source>
</reference>
<dbReference type="GO" id="GO:0005829">
    <property type="term" value="C:cytosol"/>
    <property type="evidence" value="ECO:0007669"/>
    <property type="project" value="TreeGrafter"/>
</dbReference>
<evidence type="ECO:0000259" key="7">
    <source>
        <dbReference type="PROSITE" id="PS51352"/>
    </source>
</evidence>
<evidence type="ECO:0000256" key="4">
    <source>
        <dbReference type="ARBA" id="ARBA00023157"/>
    </source>
</evidence>
<feature type="domain" description="Thioredoxin" evidence="7">
    <location>
        <begin position="1"/>
        <end position="114"/>
    </location>
</feature>